<evidence type="ECO:0000256" key="2">
    <source>
        <dbReference type="ARBA" id="ARBA00013064"/>
    </source>
</evidence>
<keyword evidence="8" id="KW-1185">Reference proteome</keyword>
<evidence type="ECO:0000256" key="3">
    <source>
        <dbReference type="ARBA" id="ARBA00022801"/>
    </source>
</evidence>
<dbReference type="EC" id="3.1.3.48" evidence="2"/>
<evidence type="ECO:0000259" key="6">
    <source>
        <dbReference type="SMART" id="SM00226"/>
    </source>
</evidence>
<evidence type="ECO:0000256" key="1">
    <source>
        <dbReference type="ARBA" id="ARBA00011063"/>
    </source>
</evidence>
<organism evidence="7 8">
    <name type="scientific">Litchfieldella rifensis</name>
    <dbReference type="NCBI Taxonomy" id="762643"/>
    <lineage>
        <taxon>Bacteria</taxon>
        <taxon>Pseudomonadati</taxon>
        <taxon>Pseudomonadota</taxon>
        <taxon>Gammaproteobacteria</taxon>
        <taxon>Oceanospirillales</taxon>
        <taxon>Halomonadaceae</taxon>
        <taxon>Litchfieldella</taxon>
    </lineage>
</organism>
<evidence type="ECO:0000256" key="4">
    <source>
        <dbReference type="ARBA" id="ARBA00022912"/>
    </source>
</evidence>
<dbReference type="CDD" id="cd16343">
    <property type="entry name" value="LMWPTP"/>
    <property type="match status" value="1"/>
</dbReference>
<dbReference type="InterPro" id="IPR036196">
    <property type="entry name" value="Ptyr_pPase_sf"/>
</dbReference>
<dbReference type="GO" id="GO:0004725">
    <property type="term" value="F:protein tyrosine phosphatase activity"/>
    <property type="evidence" value="ECO:0007669"/>
    <property type="project" value="UniProtKB-EC"/>
</dbReference>
<feature type="domain" description="Phosphotyrosine protein phosphatase I" evidence="6">
    <location>
        <begin position="3"/>
        <end position="146"/>
    </location>
</feature>
<reference evidence="8" key="1">
    <citation type="journal article" date="2019" name="Int. J. Syst. Evol. Microbiol.">
        <title>The Global Catalogue of Microorganisms (GCM) 10K type strain sequencing project: providing services to taxonomists for standard genome sequencing and annotation.</title>
        <authorList>
            <consortium name="The Broad Institute Genomics Platform"/>
            <consortium name="The Broad Institute Genome Sequencing Center for Infectious Disease"/>
            <person name="Wu L."/>
            <person name="Ma J."/>
        </authorList>
    </citation>
    <scope>NUCLEOTIDE SEQUENCE [LARGE SCALE GENOMIC DNA]</scope>
    <source>
        <strain evidence="8">CECT 7698</strain>
    </source>
</reference>
<comment type="similarity">
    <text evidence="1">Belongs to the low molecular weight phosphotyrosine protein phosphatase family.</text>
</comment>
<dbReference type="InterPro" id="IPR017867">
    <property type="entry name" value="Tyr_phospatase_low_mol_wt"/>
</dbReference>
<dbReference type="PANTHER" id="PTHR11717:SF31">
    <property type="entry name" value="LOW MOLECULAR WEIGHT PROTEIN-TYROSINE-PHOSPHATASE ETP-RELATED"/>
    <property type="match status" value="1"/>
</dbReference>
<dbReference type="Proteomes" id="UP001595579">
    <property type="component" value="Unassembled WGS sequence"/>
</dbReference>
<dbReference type="InterPro" id="IPR050438">
    <property type="entry name" value="LMW_PTPase"/>
</dbReference>
<accession>A0ABV7LPY3</accession>
<evidence type="ECO:0000313" key="8">
    <source>
        <dbReference type="Proteomes" id="UP001595579"/>
    </source>
</evidence>
<dbReference type="Pfam" id="PF01451">
    <property type="entry name" value="LMWPc"/>
    <property type="match status" value="1"/>
</dbReference>
<dbReference type="EMBL" id="JBHRUG010000018">
    <property type="protein sequence ID" value="MFC3283765.1"/>
    <property type="molecule type" value="Genomic_DNA"/>
</dbReference>
<evidence type="ECO:0000256" key="5">
    <source>
        <dbReference type="ARBA" id="ARBA00051722"/>
    </source>
</evidence>
<gene>
    <name evidence="7" type="ORF">ACFOEV_09115</name>
</gene>
<dbReference type="SMART" id="SM00226">
    <property type="entry name" value="LMWPc"/>
    <property type="match status" value="1"/>
</dbReference>
<dbReference type="PANTHER" id="PTHR11717">
    <property type="entry name" value="LOW MOLECULAR WEIGHT PROTEIN TYROSINE PHOSPHATASE"/>
    <property type="match status" value="1"/>
</dbReference>
<evidence type="ECO:0000313" key="7">
    <source>
        <dbReference type="EMBL" id="MFC3283765.1"/>
    </source>
</evidence>
<sequence>MFDHILVVCTGNVCRSPVGEALLKRLCPAKRVESAGLGALVGRGVDPHASRLGEADGLELGAHRARQVTPEMLQDADLILVMSEGQRRAIGELSPAAMGKTMLYGRWLEGEQRRGMEIPDPYRKSPEVFAHVHQLLTQAAVAWAQKLR</sequence>
<dbReference type="SUPFAM" id="SSF52788">
    <property type="entry name" value="Phosphotyrosine protein phosphatases I"/>
    <property type="match status" value="1"/>
</dbReference>
<protein>
    <recommendedName>
        <fullName evidence="2">protein-tyrosine-phosphatase</fullName>
        <ecNumber evidence="2">3.1.3.48</ecNumber>
    </recommendedName>
</protein>
<dbReference type="RefSeq" id="WP_386773090.1">
    <property type="nucleotide sequence ID" value="NZ_JBHRUG010000018.1"/>
</dbReference>
<dbReference type="InterPro" id="IPR023485">
    <property type="entry name" value="Ptyr_pPase"/>
</dbReference>
<comment type="catalytic activity">
    <reaction evidence="5">
        <text>O-phospho-L-tyrosyl-[protein] + H2O = L-tyrosyl-[protein] + phosphate</text>
        <dbReference type="Rhea" id="RHEA:10684"/>
        <dbReference type="Rhea" id="RHEA-COMP:10136"/>
        <dbReference type="Rhea" id="RHEA-COMP:20101"/>
        <dbReference type="ChEBI" id="CHEBI:15377"/>
        <dbReference type="ChEBI" id="CHEBI:43474"/>
        <dbReference type="ChEBI" id="CHEBI:46858"/>
        <dbReference type="ChEBI" id="CHEBI:61978"/>
        <dbReference type="EC" id="3.1.3.48"/>
    </reaction>
</comment>
<proteinExistence type="inferred from homology"/>
<comment type="caution">
    <text evidence="7">The sequence shown here is derived from an EMBL/GenBank/DDBJ whole genome shotgun (WGS) entry which is preliminary data.</text>
</comment>
<dbReference type="Gene3D" id="3.40.50.2300">
    <property type="match status" value="1"/>
</dbReference>
<keyword evidence="4" id="KW-0904">Protein phosphatase</keyword>
<dbReference type="PRINTS" id="PR00719">
    <property type="entry name" value="LMWPTPASE"/>
</dbReference>
<keyword evidence="3 7" id="KW-0378">Hydrolase</keyword>
<name>A0ABV7LPY3_9GAMM</name>